<comment type="caution">
    <text evidence="1">The sequence shown here is derived from an EMBL/GenBank/DDBJ whole genome shotgun (WGS) entry which is preliminary data.</text>
</comment>
<dbReference type="AlphaFoldDB" id="A0A438GJ81"/>
<proteinExistence type="predicted"/>
<name>A0A438GJ81_VITVI</name>
<evidence type="ECO:0000313" key="1">
    <source>
        <dbReference type="EMBL" id="RVW72266.1"/>
    </source>
</evidence>
<organism evidence="1 2">
    <name type="scientific">Vitis vinifera</name>
    <name type="common">Grape</name>
    <dbReference type="NCBI Taxonomy" id="29760"/>
    <lineage>
        <taxon>Eukaryota</taxon>
        <taxon>Viridiplantae</taxon>
        <taxon>Streptophyta</taxon>
        <taxon>Embryophyta</taxon>
        <taxon>Tracheophyta</taxon>
        <taxon>Spermatophyta</taxon>
        <taxon>Magnoliopsida</taxon>
        <taxon>eudicotyledons</taxon>
        <taxon>Gunneridae</taxon>
        <taxon>Pentapetalae</taxon>
        <taxon>rosids</taxon>
        <taxon>Vitales</taxon>
        <taxon>Vitaceae</taxon>
        <taxon>Viteae</taxon>
        <taxon>Vitis</taxon>
    </lineage>
</organism>
<dbReference type="EMBL" id="QGNW01000419">
    <property type="protein sequence ID" value="RVW72266.1"/>
    <property type="molecule type" value="Genomic_DNA"/>
</dbReference>
<evidence type="ECO:0000313" key="2">
    <source>
        <dbReference type="Proteomes" id="UP000288805"/>
    </source>
</evidence>
<gene>
    <name evidence="1" type="ORF">CK203_054919</name>
</gene>
<protein>
    <submittedName>
        <fullName evidence="1">Uncharacterized protein</fullName>
    </submittedName>
</protein>
<accession>A0A438GJ81</accession>
<reference evidence="1 2" key="1">
    <citation type="journal article" date="2018" name="PLoS Genet.">
        <title>Population sequencing reveals clonal diversity and ancestral inbreeding in the grapevine cultivar Chardonnay.</title>
        <authorList>
            <person name="Roach M.J."/>
            <person name="Johnson D.L."/>
            <person name="Bohlmann J."/>
            <person name="van Vuuren H.J."/>
            <person name="Jones S.J."/>
            <person name="Pretorius I.S."/>
            <person name="Schmidt S.A."/>
            <person name="Borneman A.R."/>
        </authorList>
    </citation>
    <scope>NUCLEOTIDE SEQUENCE [LARGE SCALE GENOMIC DNA]</scope>
    <source>
        <strain evidence="2">cv. Chardonnay</strain>
        <tissue evidence="1">Leaf</tissue>
    </source>
</reference>
<sequence>MVCHYPTAIILVKKNAHVVAIPPRSWTLKGRARISLLGSVLLLFDFKDSFEVEMVLLRGLRKYKDKVSHLDRRFKKPRDSCGGLFAANEDTTHQKSFDEIKQEKWVLWSGGVSCIDKNLKGKDLEVVDEVEKAMVGSGLEKVVKGDDDVRQVVYGESCLGVASFKGDLSGVVEGQEEVCFEGLKEAQIFKGFSCEGHDVGSKTSLVEELALFEASFVSRGHIFQQPKLSSLMVHLSSTNVALMAEAARHPGTISLSLSIPSLEMWAASPPLSRIGLGLGLDLERGEVGLAVASLGDGNGPLRMVLMDGT</sequence>
<dbReference type="Proteomes" id="UP000288805">
    <property type="component" value="Unassembled WGS sequence"/>
</dbReference>